<dbReference type="GO" id="GO:0005886">
    <property type="term" value="C:plasma membrane"/>
    <property type="evidence" value="ECO:0007669"/>
    <property type="project" value="UniProtKB-SubCell"/>
</dbReference>
<dbReference type="PRINTS" id="PR00237">
    <property type="entry name" value="GPCRRHODOPSN"/>
</dbReference>
<comment type="similarity">
    <text evidence="9">Belongs to the G-protein coupled receptor 1 family.</text>
</comment>
<evidence type="ECO:0000256" key="8">
    <source>
        <dbReference type="ARBA" id="ARBA00023224"/>
    </source>
</evidence>
<dbReference type="eggNOG" id="ENOG502RF13">
    <property type="taxonomic scope" value="Eukaryota"/>
</dbReference>
<dbReference type="PRINTS" id="PR00245">
    <property type="entry name" value="OLFACTORYR"/>
</dbReference>
<name>K7FFB4_PELSI</name>
<comment type="function">
    <text evidence="1">Odorant receptor.</text>
</comment>
<dbReference type="OMA" id="LIVTECF"/>
<comment type="subcellular location">
    <subcellularLocation>
        <location evidence="10">Cell membrane</location>
        <topology evidence="10">Multi-pass membrane protein</topology>
    </subcellularLocation>
    <subcellularLocation>
        <location evidence="2">Membrane</location>
        <topology evidence="2">Multi-pass membrane protein</topology>
    </subcellularLocation>
</comment>
<keyword evidence="6 10" id="KW-0472">Membrane</keyword>
<dbReference type="PROSITE" id="PS50262">
    <property type="entry name" value="G_PROTEIN_RECEP_F1_2"/>
    <property type="match status" value="1"/>
</dbReference>
<dbReference type="FunFam" id="1.20.1070.10:FF:000003">
    <property type="entry name" value="Olfactory receptor"/>
    <property type="match status" value="1"/>
</dbReference>
<keyword evidence="10" id="KW-0552">Olfaction</keyword>
<feature type="transmembrane region" description="Helical" evidence="10">
    <location>
        <begin position="31"/>
        <end position="56"/>
    </location>
</feature>
<evidence type="ECO:0000256" key="3">
    <source>
        <dbReference type="ARBA" id="ARBA00022692"/>
    </source>
</evidence>
<keyword evidence="4 10" id="KW-1133">Transmembrane helix</keyword>
<dbReference type="GO" id="GO:0004930">
    <property type="term" value="F:G protein-coupled receptor activity"/>
    <property type="evidence" value="ECO:0007669"/>
    <property type="project" value="UniProtKB-KW"/>
</dbReference>
<dbReference type="AlphaFoldDB" id="K7FFB4"/>
<evidence type="ECO:0000313" key="13">
    <source>
        <dbReference type="Proteomes" id="UP000007267"/>
    </source>
</evidence>
<accession>K7FFB4</accession>
<dbReference type="HOGENOM" id="CLU_012526_8_1_1"/>
<dbReference type="InterPro" id="IPR000276">
    <property type="entry name" value="GPCR_Rhodpsn"/>
</dbReference>
<dbReference type="InterPro" id="IPR000725">
    <property type="entry name" value="Olfact_rcpt"/>
</dbReference>
<evidence type="ECO:0000256" key="1">
    <source>
        <dbReference type="ARBA" id="ARBA00002936"/>
    </source>
</evidence>
<evidence type="ECO:0000256" key="9">
    <source>
        <dbReference type="RuleBase" id="RU000688"/>
    </source>
</evidence>
<protein>
    <recommendedName>
        <fullName evidence="10">Olfactory receptor</fullName>
    </recommendedName>
</protein>
<dbReference type="InterPro" id="IPR017452">
    <property type="entry name" value="GPCR_Rhodpsn_7TM"/>
</dbReference>
<feature type="transmembrane region" description="Helical" evidence="10">
    <location>
        <begin position="99"/>
        <end position="128"/>
    </location>
</feature>
<dbReference type="PANTHER" id="PTHR48018">
    <property type="entry name" value="OLFACTORY RECEPTOR"/>
    <property type="match status" value="1"/>
</dbReference>
<dbReference type="Proteomes" id="UP000007267">
    <property type="component" value="Unassembled WGS sequence"/>
</dbReference>
<proteinExistence type="inferred from homology"/>
<keyword evidence="10" id="KW-0716">Sensory transduction</keyword>
<dbReference type="GO" id="GO:0004984">
    <property type="term" value="F:olfactory receptor activity"/>
    <property type="evidence" value="ECO:0007669"/>
    <property type="project" value="InterPro"/>
</dbReference>
<feature type="transmembrane region" description="Helical" evidence="10">
    <location>
        <begin position="148"/>
        <end position="166"/>
    </location>
</feature>
<evidence type="ECO:0000256" key="4">
    <source>
        <dbReference type="ARBA" id="ARBA00022989"/>
    </source>
</evidence>
<keyword evidence="10" id="KW-1003">Cell membrane</keyword>
<evidence type="ECO:0000259" key="11">
    <source>
        <dbReference type="PROSITE" id="PS50262"/>
    </source>
</evidence>
<keyword evidence="3 9" id="KW-0812">Transmembrane</keyword>
<evidence type="ECO:0000256" key="2">
    <source>
        <dbReference type="ARBA" id="ARBA00004141"/>
    </source>
</evidence>
<evidence type="ECO:0000256" key="5">
    <source>
        <dbReference type="ARBA" id="ARBA00023040"/>
    </source>
</evidence>
<dbReference type="PROSITE" id="PS00237">
    <property type="entry name" value="G_PROTEIN_RECEP_F1_1"/>
    <property type="match status" value="1"/>
</dbReference>
<feature type="transmembrane region" description="Helical" evidence="10">
    <location>
        <begin position="68"/>
        <end position="87"/>
    </location>
</feature>
<dbReference type="SUPFAM" id="SSF81321">
    <property type="entry name" value="Family A G protein-coupled receptor-like"/>
    <property type="match status" value="1"/>
</dbReference>
<evidence type="ECO:0000256" key="10">
    <source>
        <dbReference type="RuleBase" id="RU363047"/>
    </source>
</evidence>
<keyword evidence="7 9" id="KW-0675">Receptor</keyword>
<feature type="domain" description="G-protein coupled receptors family 1 profile" evidence="11">
    <location>
        <begin position="49"/>
        <end position="298"/>
    </location>
</feature>
<reference evidence="13" key="2">
    <citation type="journal article" date="2013" name="Nat. Genet.">
        <title>The draft genomes of soft-shell turtle and green sea turtle yield insights into the development and evolution of the turtle-specific body plan.</title>
        <authorList>
            <person name="Wang Z."/>
            <person name="Pascual-Anaya J."/>
            <person name="Zadissa A."/>
            <person name="Li W."/>
            <person name="Niimura Y."/>
            <person name="Huang Z."/>
            <person name="Li C."/>
            <person name="White S."/>
            <person name="Xiong Z."/>
            <person name="Fang D."/>
            <person name="Wang B."/>
            <person name="Ming Y."/>
            <person name="Chen Y."/>
            <person name="Zheng Y."/>
            <person name="Kuraku S."/>
            <person name="Pignatelli M."/>
            <person name="Herrero J."/>
            <person name="Beal K."/>
            <person name="Nozawa M."/>
            <person name="Li Q."/>
            <person name="Wang J."/>
            <person name="Zhang H."/>
            <person name="Yu L."/>
            <person name="Shigenobu S."/>
            <person name="Wang J."/>
            <person name="Liu J."/>
            <person name="Flicek P."/>
            <person name="Searle S."/>
            <person name="Wang J."/>
            <person name="Kuratani S."/>
            <person name="Yin Y."/>
            <person name="Aken B."/>
            <person name="Zhang G."/>
            <person name="Irie N."/>
        </authorList>
    </citation>
    <scope>NUCLEOTIDE SEQUENCE [LARGE SCALE GENOMIC DNA]</scope>
    <source>
        <strain evidence="13">Daiwa-1</strain>
    </source>
</reference>
<dbReference type="GeneTree" id="ENSGT01140000282552"/>
<evidence type="ECO:0000313" key="12">
    <source>
        <dbReference type="Ensembl" id="ENSPSIP00000006724.1"/>
    </source>
</evidence>
<keyword evidence="5 9" id="KW-0297">G-protein coupled receptor</keyword>
<evidence type="ECO:0000256" key="6">
    <source>
        <dbReference type="ARBA" id="ARBA00023136"/>
    </source>
</evidence>
<sequence length="318" mass="35480">MLRRSTLEMAGGNCTQVSEFMLTGFSDSPEIQAPLFVVFLLIYVTALVGNLGMILIVRLDSQLRTPMYFFLSNLSFIDLCYSTVVAPKMLADLLAERKAISYTACAIQICVFSQFDVMECFLLAAMAYDRYVAICHPLLYRVVMCPRLCVQLVAGSFLVGCVNVIAQTTGMLTLTFCGSNVIDLFFCDISPLLSLASSDSRVNHILLLVLASLTGVFTGLVISVVLHRNMCIFVYILEQPGRKPGFTSCVSWLIVTECFLLTGLFIYLQPSTKYSRDQDKVVSVFYTVVTPMLNPLIYSLRNKEVKAALRRAIERKTF</sequence>
<dbReference type="Pfam" id="PF13853">
    <property type="entry name" value="7tm_4"/>
    <property type="match status" value="1"/>
</dbReference>
<feature type="transmembrane region" description="Helical" evidence="10">
    <location>
        <begin position="205"/>
        <end position="225"/>
    </location>
</feature>
<evidence type="ECO:0000256" key="7">
    <source>
        <dbReference type="ARBA" id="ARBA00023170"/>
    </source>
</evidence>
<dbReference type="Ensembl" id="ENSPSIT00000006761.1">
    <property type="protein sequence ID" value="ENSPSIP00000006724.1"/>
    <property type="gene ID" value="ENSPSIG00000006205.1"/>
</dbReference>
<keyword evidence="8 9" id="KW-0807">Transducer</keyword>
<reference evidence="12" key="3">
    <citation type="submission" date="2025-08" db="UniProtKB">
        <authorList>
            <consortium name="Ensembl"/>
        </authorList>
    </citation>
    <scope>IDENTIFICATION</scope>
</reference>
<feature type="transmembrane region" description="Helical" evidence="10">
    <location>
        <begin position="245"/>
        <end position="268"/>
    </location>
</feature>
<keyword evidence="13" id="KW-1185">Reference proteome</keyword>
<organism evidence="12 13">
    <name type="scientific">Pelodiscus sinensis</name>
    <name type="common">Chinese softshell turtle</name>
    <name type="synonym">Trionyx sinensis</name>
    <dbReference type="NCBI Taxonomy" id="13735"/>
    <lineage>
        <taxon>Eukaryota</taxon>
        <taxon>Metazoa</taxon>
        <taxon>Chordata</taxon>
        <taxon>Craniata</taxon>
        <taxon>Vertebrata</taxon>
        <taxon>Euteleostomi</taxon>
        <taxon>Archelosauria</taxon>
        <taxon>Testudinata</taxon>
        <taxon>Testudines</taxon>
        <taxon>Cryptodira</taxon>
        <taxon>Trionychia</taxon>
        <taxon>Trionychidae</taxon>
        <taxon>Pelodiscus</taxon>
    </lineage>
</organism>
<reference evidence="13" key="1">
    <citation type="submission" date="2011-10" db="EMBL/GenBank/DDBJ databases">
        <authorList>
            <consortium name="Soft-shell Turtle Genome Consortium"/>
        </authorList>
    </citation>
    <scope>NUCLEOTIDE SEQUENCE [LARGE SCALE GENOMIC DNA]</scope>
    <source>
        <strain evidence="13">Daiwa-1</strain>
    </source>
</reference>
<dbReference type="Gene3D" id="1.20.1070.10">
    <property type="entry name" value="Rhodopsin 7-helix transmembrane proteins"/>
    <property type="match status" value="1"/>
</dbReference>
<reference evidence="12" key="4">
    <citation type="submission" date="2025-09" db="UniProtKB">
        <authorList>
            <consortium name="Ensembl"/>
        </authorList>
    </citation>
    <scope>IDENTIFICATION</scope>
</reference>
<dbReference type="EMBL" id="AGCU01045145">
    <property type="status" value="NOT_ANNOTATED_CDS"/>
    <property type="molecule type" value="Genomic_DNA"/>
</dbReference>